<feature type="domain" description="Gfo/Idh/MocA-like oxidoreductase N-terminal" evidence="2">
    <location>
        <begin position="5"/>
        <end position="119"/>
    </location>
</feature>
<protein>
    <submittedName>
        <fullName evidence="4">Gfo/Idh/MocA family oxidoreductase</fullName>
    </submittedName>
</protein>
<gene>
    <name evidence="4" type="ORF">HH215_30860</name>
</gene>
<dbReference type="GO" id="GO:0000166">
    <property type="term" value="F:nucleotide binding"/>
    <property type="evidence" value="ECO:0007669"/>
    <property type="project" value="InterPro"/>
</dbReference>
<accession>A0A7Z2VQ30</accession>
<dbReference type="InterPro" id="IPR036291">
    <property type="entry name" value="NAD(P)-bd_dom_sf"/>
</dbReference>
<evidence type="ECO:0000313" key="5">
    <source>
        <dbReference type="Proteomes" id="UP000502248"/>
    </source>
</evidence>
<organism evidence="4 5">
    <name type="scientific">Cohnella herbarum</name>
    <dbReference type="NCBI Taxonomy" id="2728023"/>
    <lineage>
        <taxon>Bacteria</taxon>
        <taxon>Bacillati</taxon>
        <taxon>Bacillota</taxon>
        <taxon>Bacilli</taxon>
        <taxon>Bacillales</taxon>
        <taxon>Paenibacillaceae</taxon>
        <taxon>Cohnella</taxon>
    </lineage>
</organism>
<dbReference type="InterPro" id="IPR000683">
    <property type="entry name" value="Gfo/Idh/MocA-like_OxRdtase_N"/>
</dbReference>
<keyword evidence="5" id="KW-1185">Reference proteome</keyword>
<reference evidence="4 5" key="1">
    <citation type="submission" date="2020-04" db="EMBL/GenBank/DDBJ databases">
        <title>Genome sequencing of novel species.</title>
        <authorList>
            <person name="Heo J."/>
            <person name="Kim S.-J."/>
            <person name="Kim J.-S."/>
            <person name="Hong S.-B."/>
            <person name="Kwon S.-W."/>
        </authorList>
    </citation>
    <scope>NUCLEOTIDE SEQUENCE [LARGE SCALE GENOMIC DNA]</scope>
    <source>
        <strain evidence="4 5">MFER-1</strain>
    </source>
</reference>
<dbReference type="Proteomes" id="UP000502248">
    <property type="component" value="Chromosome"/>
</dbReference>
<feature type="domain" description="GFO/IDH/MocA-like oxidoreductase" evidence="3">
    <location>
        <begin position="131"/>
        <end position="257"/>
    </location>
</feature>
<dbReference type="SUPFAM" id="SSF55347">
    <property type="entry name" value="Glyceraldehyde-3-phosphate dehydrogenase-like, C-terminal domain"/>
    <property type="match status" value="1"/>
</dbReference>
<dbReference type="Gene3D" id="3.40.50.720">
    <property type="entry name" value="NAD(P)-binding Rossmann-like Domain"/>
    <property type="match status" value="1"/>
</dbReference>
<evidence type="ECO:0000256" key="1">
    <source>
        <dbReference type="ARBA" id="ARBA00023002"/>
    </source>
</evidence>
<name>A0A7Z2VQ30_9BACL</name>
<dbReference type="KEGG" id="cheb:HH215_30860"/>
<dbReference type="RefSeq" id="WP_169283390.1">
    <property type="nucleotide sequence ID" value="NZ_CP051680.1"/>
</dbReference>
<dbReference type="AlphaFoldDB" id="A0A7Z2VQ30"/>
<dbReference type="SUPFAM" id="SSF51735">
    <property type="entry name" value="NAD(P)-binding Rossmann-fold domains"/>
    <property type="match status" value="1"/>
</dbReference>
<dbReference type="Pfam" id="PF01408">
    <property type="entry name" value="GFO_IDH_MocA"/>
    <property type="match status" value="1"/>
</dbReference>
<evidence type="ECO:0000313" key="4">
    <source>
        <dbReference type="EMBL" id="QJD87144.1"/>
    </source>
</evidence>
<keyword evidence="1" id="KW-0560">Oxidoreductase</keyword>
<evidence type="ECO:0000259" key="3">
    <source>
        <dbReference type="Pfam" id="PF22725"/>
    </source>
</evidence>
<dbReference type="PANTHER" id="PTHR43818">
    <property type="entry name" value="BCDNA.GH03377"/>
    <property type="match status" value="1"/>
</dbReference>
<dbReference type="EMBL" id="CP051680">
    <property type="protein sequence ID" value="QJD87144.1"/>
    <property type="molecule type" value="Genomic_DNA"/>
</dbReference>
<dbReference type="PANTHER" id="PTHR43818:SF11">
    <property type="entry name" value="BCDNA.GH03377"/>
    <property type="match status" value="1"/>
</dbReference>
<dbReference type="InterPro" id="IPR050463">
    <property type="entry name" value="Gfo/Idh/MocA_oxidrdct_glycsds"/>
</dbReference>
<proteinExistence type="predicted"/>
<evidence type="ECO:0000259" key="2">
    <source>
        <dbReference type="Pfam" id="PF01408"/>
    </source>
</evidence>
<dbReference type="GO" id="GO:0016491">
    <property type="term" value="F:oxidoreductase activity"/>
    <property type="evidence" value="ECO:0007669"/>
    <property type="project" value="UniProtKB-KW"/>
</dbReference>
<dbReference type="Gene3D" id="3.30.360.10">
    <property type="entry name" value="Dihydrodipicolinate Reductase, domain 2"/>
    <property type="match status" value="1"/>
</dbReference>
<sequence>MSKVRAAVVGCGNVATCYIPNMKKSPYVEVVAVCDNQIERAKSLAEKYEIDRYYGDYEELLRDVEFDLLVNLTSMPFHEPYSRLALEAGKHVWVEKPISTEIKSAHELVAFAKQRGLGLWAAPNSPASPAFRYMSEKIASGAIGKPFTAHGIYGTTGPSWGQWFYKKGGGSLFDLGVYNVTTLTGLLGPAKSVVAMSGIAIPERTIEGETVKVEADDNIALVMNHGNAVFSVVQSGFVYGAQSEDWTIQIIGTGGAMVMEGFDWDPRGVRVCNGATGIWTTECRDQGDYAWDGGASYIAECLATGKKPLMTGEHAVHVMEIMDAAHEAAETGRRVEIESSFAPLAGQ</sequence>
<dbReference type="Pfam" id="PF22725">
    <property type="entry name" value="GFO_IDH_MocA_C3"/>
    <property type="match status" value="1"/>
</dbReference>
<dbReference type="InterPro" id="IPR055170">
    <property type="entry name" value="GFO_IDH_MocA-like_dom"/>
</dbReference>